<keyword evidence="3" id="KW-1185">Reference proteome</keyword>
<proteinExistence type="predicted"/>
<organism evidence="2 3">
    <name type="scientific">Batillaria attramentaria</name>
    <dbReference type="NCBI Taxonomy" id="370345"/>
    <lineage>
        <taxon>Eukaryota</taxon>
        <taxon>Metazoa</taxon>
        <taxon>Spiralia</taxon>
        <taxon>Lophotrochozoa</taxon>
        <taxon>Mollusca</taxon>
        <taxon>Gastropoda</taxon>
        <taxon>Caenogastropoda</taxon>
        <taxon>Sorbeoconcha</taxon>
        <taxon>Cerithioidea</taxon>
        <taxon>Batillariidae</taxon>
        <taxon>Batillaria</taxon>
    </lineage>
</organism>
<feature type="non-terminal residue" evidence="2">
    <location>
        <position position="1"/>
    </location>
</feature>
<feature type="region of interest" description="Disordered" evidence="1">
    <location>
        <begin position="343"/>
        <end position="390"/>
    </location>
</feature>
<protein>
    <submittedName>
        <fullName evidence="2">Uncharacterized protein</fullName>
    </submittedName>
</protein>
<feature type="region of interest" description="Disordered" evidence="1">
    <location>
        <begin position="55"/>
        <end position="96"/>
    </location>
</feature>
<feature type="region of interest" description="Disordered" evidence="1">
    <location>
        <begin position="128"/>
        <end position="157"/>
    </location>
</feature>
<feature type="compositionally biased region" description="Basic and acidic residues" evidence="1">
    <location>
        <begin position="76"/>
        <end position="93"/>
    </location>
</feature>
<sequence length="390" mass="43675">TPQFKFRPPKATLPTLHYLSVSQEDFLDPRYAEDIVKSYGIPRYFFRSKSNLLVPRTPSRPPLLHGTHTSGDVPQEEQKPQNEKERLEREAENVRPMTSDATVQVMTIKAYNRLPNVVPVAVSSAAPGVKDGGGAAVTSSTDGTGGDVTRKNDSDAASSLTQFPKMVPVYRPLVGDKYTQARFFPPMNPYRSLQLESEVTKYVEHKKRVGQGKYVRFSDSDKPSSSLLREASMYDLNKQGPADRPLDQFLPPPDRKPFLRHRPRDIPRPIDPDPELAIMSRKRSASEKGNLILKDMIKREGGIDFTVVCDTKRFNRLHKHGCAREKMEEGTVFTTVAFKEGDADFTGRDSRSSTGFATLRDAEGNTRNDNSPDVADETQESCGPHVQMFS</sequence>
<evidence type="ECO:0000313" key="2">
    <source>
        <dbReference type="EMBL" id="KAK7486163.1"/>
    </source>
</evidence>
<dbReference type="EMBL" id="JACVVK020000183">
    <property type="protein sequence ID" value="KAK7486163.1"/>
    <property type="molecule type" value="Genomic_DNA"/>
</dbReference>
<evidence type="ECO:0000256" key="1">
    <source>
        <dbReference type="SAM" id="MobiDB-lite"/>
    </source>
</evidence>
<dbReference type="AlphaFoldDB" id="A0ABD0KG65"/>
<name>A0ABD0KG65_9CAEN</name>
<comment type="caution">
    <text evidence="2">The sequence shown here is derived from an EMBL/GenBank/DDBJ whole genome shotgun (WGS) entry which is preliminary data.</text>
</comment>
<reference evidence="2 3" key="1">
    <citation type="journal article" date="2023" name="Sci. Data">
        <title>Genome assembly of the Korean intertidal mud-creeper Batillaria attramentaria.</title>
        <authorList>
            <person name="Patra A.K."/>
            <person name="Ho P.T."/>
            <person name="Jun S."/>
            <person name="Lee S.J."/>
            <person name="Kim Y."/>
            <person name="Won Y.J."/>
        </authorList>
    </citation>
    <scope>NUCLEOTIDE SEQUENCE [LARGE SCALE GENOMIC DNA]</scope>
    <source>
        <strain evidence="2">Wonlab-2016</strain>
    </source>
</reference>
<dbReference type="Proteomes" id="UP001519460">
    <property type="component" value="Unassembled WGS sequence"/>
</dbReference>
<feature type="region of interest" description="Disordered" evidence="1">
    <location>
        <begin position="237"/>
        <end position="274"/>
    </location>
</feature>
<gene>
    <name evidence="2" type="ORF">BaRGS_00022629</name>
</gene>
<evidence type="ECO:0000313" key="3">
    <source>
        <dbReference type="Proteomes" id="UP001519460"/>
    </source>
</evidence>
<accession>A0ABD0KG65</accession>